<feature type="transmembrane region" description="Helical" evidence="4">
    <location>
        <begin position="614"/>
        <end position="632"/>
    </location>
</feature>
<dbReference type="SMART" id="SM00248">
    <property type="entry name" value="ANK"/>
    <property type="match status" value="11"/>
</dbReference>
<dbReference type="PANTHER" id="PTHR24198:SF165">
    <property type="entry name" value="ANKYRIN REPEAT-CONTAINING PROTEIN-RELATED"/>
    <property type="match status" value="1"/>
</dbReference>
<evidence type="ECO:0000256" key="1">
    <source>
        <dbReference type="ARBA" id="ARBA00022737"/>
    </source>
</evidence>
<evidence type="ECO:0000256" key="3">
    <source>
        <dbReference type="PROSITE-ProRule" id="PRU00023"/>
    </source>
</evidence>
<dbReference type="PROSITE" id="PS50088">
    <property type="entry name" value="ANK_REPEAT"/>
    <property type="match status" value="1"/>
</dbReference>
<dbReference type="Pfam" id="PF12796">
    <property type="entry name" value="Ank_2"/>
    <property type="match status" value="2"/>
</dbReference>
<dbReference type="Pfam" id="PF13606">
    <property type="entry name" value="Ank_3"/>
    <property type="match status" value="1"/>
</dbReference>
<name>A0ABR2GXT3_9EUKA</name>
<comment type="caution">
    <text evidence="5">The sequence shown here is derived from an EMBL/GenBank/DDBJ whole genome shotgun (WGS) entry which is preliminary data.</text>
</comment>
<keyword evidence="1" id="KW-0677">Repeat</keyword>
<evidence type="ECO:0000256" key="4">
    <source>
        <dbReference type="SAM" id="Phobius"/>
    </source>
</evidence>
<dbReference type="InterPro" id="IPR002110">
    <property type="entry name" value="Ankyrin_rpt"/>
</dbReference>
<gene>
    <name evidence="5" type="ORF">M9Y10_032788</name>
</gene>
<dbReference type="Proteomes" id="UP001470230">
    <property type="component" value="Unassembled WGS sequence"/>
</dbReference>
<proteinExistence type="predicted"/>
<keyword evidence="4" id="KW-0812">Transmembrane</keyword>
<keyword evidence="4" id="KW-0472">Membrane</keyword>
<dbReference type="Gene3D" id="1.25.40.20">
    <property type="entry name" value="Ankyrin repeat-containing domain"/>
    <property type="match status" value="3"/>
</dbReference>
<evidence type="ECO:0000256" key="2">
    <source>
        <dbReference type="ARBA" id="ARBA00023043"/>
    </source>
</evidence>
<dbReference type="PANTHER" id="PTHR24198">
    <property type="entry name" value="ANKYRIN REPEAT AND PROTEIN KINASE DOMAIN-CONTAINING PROTEIN"/>
    <property type="match status" value="1"/>
</dbReference>
<accession>A0ABR2GXT3</accession>
<reference evidence="5 6" key="1">
    <citation type="submission" date="2024-04" db="EMBL/GenBank/DDBJ databases">
        <title>Tritrichomonas musculus Genome.</title>
        <authorList>
            <person name="Alves-Ferreira E."/>
            <person name="Grigg M."/>
            <person name="Lorenzi H."/>
            <person name="Galac M."/>
        </authorList>
    </citation>
    <scope>NUCLEOTIDE SEQUENCE [LARGE SCALE GENOMIC DNA]</scope>
    <source>
        <strain evidence="5 6">EAF2021</strain>
    </source>
</reference>
<dbReference type="SUPFAM" id="SSF140860">
    <property type="entry name" value="Pseudo ankyrin repeat-like"/>
    <property type="match status" value="1"/>
</dbReference>
<feature type="repeat" description="ANK" evidence="3">
    <location>
        <begin position="132"/>
        <end position="155"/>
    </location>
</feature>
<keyword evidence="4" id="KW-1133">Transmembrane helix</keyword>
<keyword evidence="6" id="KW-1185">Reference proteome</keyword>
<dbReference type="EMBL" id="JAPFFF010000054">
    <property type="protein sequence ID" value="KAK8838749.1"/>
    <property type="molecule type" value="Genomic_DNA"/>
</dbReference>
<dbReference type="InterPro" id="IPR036770">
    <property type="entry name" value="Ankyrin_rpt-contain_sf"/>
</dbReference>
<dbReference type="SUPFAM" id="SSF48403">
    <property type="entry name" value="Ankyrin repeat"/>
    <property type="match status" value="1"/>
</dbReference>
<sequence length="633" mass="72777">MCRLFGENGYLTLFEIIYKTTSIDPSLIFNDKLLIEVLKKGHFDIFKFIMENKPDKIELKVDINKILFIAVQNENVKAVKFLLENPNIDINSYFDKGNQIVQYKDDINVNTNVDKNETEIKDITKEKCQFIEYKTALHIAVETGNTEILSLLLNHPNIKVNSKTVEKKIGGSEDSYGDLVYNIVSYTRIMKSALHIAIQNNDYESVELLLDDPFIDVNSISKHEYRYYYSYQRERSFGYCGNSVNASELKTCLFSAIENLNIKIIQLLLSKSKIDVNHPSCIITNRDEFKNYLDILASDDVLEKVDFYEDDDIEPKIIEQTPLSLAFEKENDDIISLLLSYPTIDAHQDNALSKGIKIGNVDIYYKLLSQNRYDGKEFNSALHNAVESGNIDMVKTILNRPGIDVNGDLNGKTAIQIAASKGNLEIFNHLLCHPDFDIMHNYCGQKALNEAAENGNLDIFKVLLEKPEIDINYRSQTGFTVLHHAVRGLNIDIVNLLLERPDMNINVMSNDNITPFQIAADLQNVEIIRAFLKRNDAQFDPDTIYPNINGNQVKIVTFSLINSIKVENPGNQEIWNKLDEKFLFYIFHNFRISSTSTLNFFLNQLYQFKILNKIILNLNAMHAYLFFILLYFF</sequence>
<evidence type="ECO:0008006" key="7">
    <source>
        <dbReference type="Google" id="ProtNLM"/>
    </source>
</evidence>
<evidence type="ECO:0000313" key="6">
    <source>
        <dbReference type="Proteomes" id="UP001470230"/>
    </source>
</evidence>
<protein>
    <recommendedName>
        <fullName evidence="7">Ankyrin</fullName>
    </recommendedName>
</protein>
<keyword evidence="2 3" id="KW-0040">ANK repeat</keyword>
<evidence type="ECO:0000313" key="5">
    <source>
        <dbReference type="EMBL" id="KAK8838749.1"/>
    </source>
</evidence>
<organism evidence="5 6">
    <name type="scientific">Tritrichomonas musculus</name>
    <dbReference type="NCBI Taxonomy" id="1915356"/>
    <lineage>
        <taxon>Eukaryota</taxon>
        <taxon>Metamonada</taxon>
        <taxon>Parabasalia</taxon>
        <taxon>Tritrichomonadida</taxon>
        <taxon>Tritrichomonadidae</taxon>
        <taxon>Tritrichomonas</taxon>
    </lineage>
</organism>
<dbReference type="PROSITE" id="PS50297">
    <property type="entry name" value="ANK_REP_REGION"/>
    <property type="match status" value="1"/>
</dbReference>